<dbReference type="NCBIfam" id="TIGR01994">
    <property type="entry name" value="SUF_scaf_2"/>
    <property type="match status" value="1"/>
</dbReference>
<dbReference type="Pfam" id="PF01592">
    <property type="entry name" value="NifU_N"/>
    <property type="match status" value="1"/>
</dbReference>
<dbReference type="FunFam" id="3.90.1010.10:FF:000002">
    <property type="entry name" value="Iron-sulfur cluster assembly scaffold protein NifU"/>
    <property type="match status" value="1"/>
</dbReference>
<organism evidence="3 4">
    <name type="scientific">Aerococcus sanguinicola</name>
    <dbReference type="NCBI Taxonomy" id="119206"/>
    <lineage>
        <taxon>Bacteria</taxon>
        <taxon>Bacillati</taxon>
        <taxon>Bacillota</taxon>
        <taxon>Bacilli</taxon>
        <taxon>Lactobacillales</taxon>
        <taxon>Aerococcaceae</taxon>
        <taxon>Aerococcus</taxon>
    </lineage>
</organism>
<gene>
    <name evidence="3" type="ORF">F6I03_00560</name>
</gene>
<sequence length="163" mass="18123">MALSKMENLYRAVIVDHYQNPHHHGALDQATQTIEMLNPTCGDVIFLDLKIEDDKIIDLAFHGQGCAISTASTSMMTDLIKGKTLDEALHLAKDFTDMITLPELDEDTDYQDQLGEAALLSGVRKFPARVKCATLGWQALQEGVHHDAQTIEEDVEVEEGEEE</sequence>
<dbReference type="GO" id="GO:0051536">
    <property type="term" value="F:iron-sulfur cluster binding"/>
    <property type="evidence" value="ECO:0007669"/>
    <property type="project" value="InterPro"/>
</dbReference>
<name>A0A5N1GL80_9LACT</name>
<dbReference type="InterPro" id="IPR002871">
    <property type="entry name" value="NIF_FeS_clus_asmbl_NifU_N"/>
</dbReference>
<accession>A0A5N1GL80</accession>
<evidence type="ECO:0000256" key="1">
    <source>
        <dbReference type="ARBA" id="ARBA00006420"/>
    </source>
</evidence>
<dbReference type="STRING" id="119206.AWM72_00475"/>
<comment type="caution">
    <text evidence="3">The sequence shown here is derived from an EMBL/GenBank/DDBJ whole genome shotgun (WGS) entry which is preliminary data.</text>
</comment>
<dbReference type="AlphaFoldDB" id="A0A5N1GL80"/>
<dbReference type="SUPFAM" id="SSF82649">
    <property type="entry name" value="SufE/NifU"/>
    <property type="match status" value="1"/>
</dbReference>
<proteinExistence type="inferred from homology"/>
<dbReference type="GO" id="GO:0016226">
    <property type="term" value="P:iron-sulfur cluster assembly"/>
    <property type="evidence" value="ECO:0007669"/>
    <property type="project" value="InterPro"/>
</dbReference>
<evidence type="ECO:0000313" key="3">
    <source>
        <dbReference type="EMBL" id="KAA9301733.1"/>
    </source>
</evidence>
<dbReference type="PANTHER" id="PTHR10093">
    <property type="entry name" value="IRON-SULFUR CLUSTER ASSEMBLY ENZYME NIFU HOMOLOG"/>
    <property type="match status" value="1"/>
</dbReference>
<evidence type="ECO:0000259" key="2">
    <source>
        <dbReference type="Pfam" id="PF01592"/>
    </source>
</evidence>
<dbReference type="GO" id="GO:0005506">
    <property type="term" value="F:iron ion binding"/>
    <property type="evidence" value="ECO:0007669"/>
    <property type="project" value="InterPro"/>
</dbReference>
<dbReference type="CDD" id="cd06664">
    <property type="entry name" value="IscU_like"/>
    <property type="match status" value="1"/>
</dbReference>
<evidence type="ECO:0000313" key="4">
    <source>
        <dbReference type="Proteomes" id="UP000327148"/>
    </source>
</evidence>
<reference evidence="3 4" key="1">
    <citation type="submission" date="2019-09" db="EMBL/GenBank/DDBJ databases">
        <title>Draft genome sequence assemblies of isolates from the urinary tract.</title>
        <authorList>
            <person name="Mores C.R."/>
            <person name="Putonti C."/>
            <person name="Wolfe A.J."/>
        </authorList>
    </citation>
    <scope>NUCLEOTIDE SEQUENCE [LARGE SCALE GENOMIC DNA]</scope>
    <source>
        <strain evidence="3 4">UMB623</strain>
    </source>
</reference>
<feature type="domain" description="NIF system FeS cluster assembly NifU N-terminal" evidence="2">
    <location>
        <begin position="10"/>
        <end position="132"/>
    </location>
</feature>
<dbReference type="RefSeq" id="WP_070430958.1">
    <property type="nucleotide sequence ID" value="NZ_VYWO01000001.1"/>
</dbReference>
<dbReference type="Gene3D" id="3.90.1010.10">
    <property type="match status" value="1"/>
</dbReference>
<comment type="similarity">
    <text evidence="1">Belongs to the NifU family.</text>
</comment>
<protein>
    <submittedName>
        <fullName evidence="3">SUF system NifU family Fe-S cluster assembly protein</fullName>
    </submittedName>
</protein>
<dbReference type="OrthoDB" id="9804157at2"/>
<dbReference type="Proteomes" id="UP000327148">
    <property type="component" value="Unassembled WGS sequence"/>
</dbReference>
<dbReference type="EMBL" id="VYWO01000001">
    <property type="protein sequence ID" value="KAA9301733.1"/>
    <property type="molecule type" value="Genomic_DNA"/>
</dbReference>